<protein>
    <submittedName>
        <fullName evidence="2">Uncharacterized protein</fullName>
    </submittedName>
</protein>
<name>A0A059JA25_TRIIM</name>
<gene>
    <name evidence="2" type="ORF">H109_03418</name>
</gene>
<dbReference type="OMA" id="EFLNPCD"/>
<evidence type="ECO:0000313" key="3">
    <source>
        <dbReference type="Proteomes" id="UP000024533"/>
    </source>
</evidence>
<feature type="region of interest" description="Disordered" evidence="1">
    <location>
        <begin position="1"/>
        <end position="69"/>
    </location>
</feature>
<feature type="region of interest" description="Disordered" evidence="1">
    <location>
        <begin position="89"/>
        <end position="123"/>
    </location>
</feature>
<comment type="caution">
    <text evidence="2">The sequence shown here is derived from an EMBL/GenBank/DDBJ whole genome shotgun (WGS) entry which is preliminary data.</text>
</comment>
<feature type="region of interest" description="Disordered" evidence="1">
    <location>
        <begin position="327"/>
        <end position="392"/>
    </location>
</feature>
<dbReference type="Proteomes" id="UP000024533">
    <property type="component" value="Unassembled WGS sequence"/>
</dbReference>
<proteinExistence type="predicted"/>
<dbReference type="OrthoDB" id="3946700at2759"/>
<organism evidence="2 3">
    <name type="scientific">Trichophyton interdigitale (strain MR816)</name>
    <dbReference type="NCBI Taxonomy" id="1215338"/>
    <lineage>
        <taxon>Eukaryota</taxon>
        <taxon>Fungi</taxon>
        <taxon>Dikarya</taxon>
        <taxon>Ascomycota</taxon>
        <taxon>Pezizomycotina</taxon>
        <taxon>Eurotiomycetes</taxon>
        <taxon>Eurotiomycetidae</taxon>
        <taxon>Onygenales</taxon>
        <taxon>Arthrodermataceae</taxon>
        <taxon>Trichophyton</taxon>
    </lineage>
</organism>
<feature type="compositionally biased region" description="Basic and acidic residues" evidence="1">
    <location>
        <begin position="89"/>
        <end position="98"/>
    </location>
</feature>
<dbReference type="AlphaFoldDB" id="A0A059JA25"/>
<feature type="region of interest" description="Disordered" evidence="1">
    <location>
        <begin position="264"/>
        <end position="305"/>
    </location>
</feature>
<dbReference type="HOGENOM" id="CLU_052049_0_0_1"/>
<evidence type="ECO:0000313" key="2">
    <source>
        <dbReference type="EMBL" id="KDB24721.1"/>
    </source>
</evidence>
<keyword evidence="3" id="KW-1185">Reference proteome</keyword>
<reference evidence="2 3" key="1">
    <citation type="submission" date="2014-02" db="EMBL/GenBank/DDBJ databases">
        <title>The Genome Sequence of Trichophyton interdigitale MR816.</title>
        <authorList>
            <consortium name="The Broad Institute Genomics Platform"/>
            <person name="Cuomo C.A."/>
            <person name="White T.C."/>
            <person name="Graser Y."/>
            <person name="Martinez-Rossi N."/>
            <person name="Heitman J."/>
            <person name="Young S.K."/>
            <person name="Zeng Q."/>
            <person name="Gargeya S."/>
            <person name="Abouelleil A."/>
            <person name="Alvarado L."/>
            <person name="Chapman S.B."/>
            <person name="Gainer-Dewar J."/>
            <person name="Goldberg J."/>
            <person name="Griggs A."/>
            <person name="Gujja S."/>
            <person name="Hansen M."/>
            <person name="Howarth C."/>
            <person name="Imamovic A."/>
            <person name="Larimer J."/>
            <person name="Martinez D."/>
            <person name="Murphy C."/>
            <person name="Pearson M.D."/>
            <person name="Persinoti G."/>
            <person name="Poon T."/>
            <person name="Priest M."/>
            <person name="Roberts A.D."/>
            <person name="Saif S."/>
            <person name="Shea T.D."/>
            <person name="Sykes S.N."/>
            <person name="Wortman J."/>
            <person name="Nusbaum C."/>
            <person name="Birren B."/>
        </authorList>
    </citation>
    <scope>NUCLEOTIDE SEQUENCE [LARGE SCALE GENOMIC DNA]</scope>
    <source>
        <strain evidence="2 3">MR816</strain>
    </source>
</reference>
<sequence length="448" mass="48476">MGIPLDYTPPASRSRPSAGSGVRVSAEAGSKPPTDPTAAARSSIRRSPHPHPQSSRRLSRLQTGRRTATIRDLRDRHLIFDPVTRTIDRDRSSDRELPLPRIARNPVADHATGSPDSAEAPAGLSRREIGRRLLRDSVNYASPGRRMRIPRDLHGQDILPLAAPNSLRNRPSYSPRFAPAHPEDASLTNIAEAEDSSTTEGTMDASMPLLRRVGHRSVATARNSPSAIPAPSFSQAESVVSADEEVPDVSDTWARLLNTIPLDNNLPSADSSFTSATASASASGSGGSRSSTAAPTSLTPSSSFGSSVSARMHIMFDPFPSFPANCDYISSSENSDTEAEDHEPERPRGYMRRSQPRSQSQSQSQTPTQTQNPAQPQSESNTPADSSAPTASSFTLENEAAGLQLLHDTLNLLSRRDDIPDEWWATAGLTRIINRELNRELSREQNAE</sequence>
<feature type="compositionally biased region" description="Polar residues" evidence="1">
    <location>
        <begin position="52"/>
        <end position="66"/>
    </location>
</feature>
<dbReference type="EMBL" id="AOKY01000243">
    <property type="protein sequence ID" value="KDB24721.1"/>
    <property type="molecule type" value="Genomic_DNA"/>
</dbReference>
<feature type="compositionally biased region" description="Low complexity" evidence="1">
    <location>
        <begin position="268"/>
        <end position="305"/>
    </location>
</feature>
<accession>A0A059JA25</accession>
<feature type="compositionally biased region" description="Low complexity" evidence="1">
    <location>
        <begin position="356"/>
        <end position="392"/>
    </location>
</feature>
<feature type="compositionally biased region" description="Low complexity" evidence="1">
    <location>
        <begin position="9"/>
        <end position="25"/>
    </location>
</feature>
<evidence type="ECO:0000256" key="1">
    <source>
        <dbReference type="SAM" id="MobiDB-lite"/>
    </source>
</evidence>